<dbReference type="InterPro" id="IPR011047">
    <property type="entry name" value="Quinoprotein_ADH-like_sf"/>
</dbReference>
<dbReference type="InterPro" id="IPR024977">
    <property type="entry name" value="Apc4-like_WD40_dom"/>
</dbReference>
<dbReference type="PANTHER" id="PTHR44163:SF1">
    <property type="entry name" value="U3 SMALL NUCLEOLAR RNA-ASSOCIATED PROTEIN 4 HOMOLOG"/>
    <property type="match status" value="1"/>
</dbReference>
<dbReference type="SUPFAM" id="SSF50978">
    <property type="entry name" value="WD40 repeat-like"/>
    <property type="match status" value="1"/>
</dbReference>
<dbReference type="EMBL" id="JBDJPC010000001">
    <property type="protein sequence ID" value="KAL1517503.1"/>
    <property type="molecule type" value="Genomic_DNA"/>
</dbReference>
<dbReference type="Gene3D" id="2.130.10.10">
    <property type="entry name" value="YVTN repeat-like/Quinoprotein amine dehydrogenase"/>
    <property type="match status" value="2"/>
</dbReference>
<protein>
    <recommendedName>
        <fullName evidence="1">Anaphase-promoting complex subunit 4-like WD40 domain-containing protein</fullName>
    </recommendedName>
</protein>
<dbReference type="Proteomes" id="UP001566132">
    <property type="component" value="Unassembled WGS sequence"/>
</dbReference>
<evidence type="ECO:0000313" key="3">
    <source>
        <dbReference type="Proteomes" id="UP001566132"/>
    </source>
</evidence>
<accession>A0ABD1FHJ5</accession>
<comment type="caution">
    <text evidence="2">The sequence shown here is derived from an EMBL/GenBank/DDBJ whole genome shotgun (WGS) entry which is preliminary data.</text>
</comment>
<dbReference type="InterPro" id="IPR046351">
    <property type="entry name" value="UTP4"/>
</dbReference>
<dbReference type="PANTHER" id="PTHR44163">
    <property type="entry name" value="U3 SMALL NUCLEOLAR RNA-ASSOCIATED PROTEIN 4 HOMOLOG"/>
    <property type="match status" value="1"/>
</dbReference>
<organism evidence="2 3">
    <name type="scientific">Hypothenemus hampei</name>
    <name type="common">Coffee berry borer</name>
    <dbReference type="NCBI Taxonomy" id="57062"/>
    <lineage>
        <taxon>Eukaryota</taxon>
        <taxon>Metazoa</taxon>
        <taxon>Ecdysozoa</taxon>
        <taxon>Arthropoda</taxon>
        <taxon>Hexapoda</taxon>
        <taxon>Insecta</taxon>
        <taxon>Pterygota</taxon>
        <taxon>Neoptera</taxon>
        <taxon>Endopterygota</taxon>
        <taxon>Coleoptera</taxon>
        <taxon>Polyphaga</taxon>
        <taxon>Cucujiformia</taxon>
        <taxon>Curculionidae</taxon>
        <taxon>Scolytinae</taxon>
        <taxon>Hypothenemus</taxon>
    </lineage>
</organism>
<evidence type="ECO:0000259" key="1">
    <source>
        <dbReference type="Pfam" id="PF12894"/>
    </source>
</evidence>
<keyword evidence="3" id="KW-1185">Reference proteome</keyword>
<proteinExistence type="predicted"/>
<dbReference type="AlphaFoldDB" id="A0ABD1FHJ5"/>
<name>A0ABD1FHJ5_HYPHA</name>
<evidence type="ECO:0000313" key="2">
    <source>
        <dbReference type="EMBL" id="KAL1517503.1"/>
    </source>
</evidence>
<dbReference type="SMART" id="SM00320">
    <property type="entry name" value="WD40"/>
    <property type="match status" value="8"/>
</dbReference>
<dbReference type="SUPFAM" id="SSF50998">
    <property type="entry name" value="Quinoprotein alcohol dehydrogenase-like"/>
    <property type="match status" value="1"/>
</dbReference>
<sequence length="677" mass="76266">MPRCKIHNVGFYKPEAKAIYSMSLNRQQNKLAISRCDASIEIWNLDHLPFIEKSIVPTLDNFSVEGLCWIHDRLFSVGLHGFLVEYNLYGVTVKNKWSITGEAGTCLDSHNNRIAVGTEQGYVNIFQTIHNGVEFEKFLDKQEGRVVCLKFNSSGEFIVAGSVNAIRIWNVKTGHAIHKMILGRSETKKDTIVWCLEVMTDFTIFSGDSRGVLTLWDGKIGAQIESYQSHHADITAICVDTNECSIYAAGVDPLISNYEKVKVGSNFRWVKSIQRKIHEHDVRTMVIHKGRLYSAGLDSYLVCSYYPPKTLIKYAPILQTPCIQVTSSTSRRILLRYSNYLEVWSLSRTQNVPSNFKGIVEPEERPKKLLTLQKLGKNWAEEDEAESIVCASISSNGKWIFLGSCTGFRLYSFELAKTKPKLTKIEDLDDSNVPCVQAAFNDKRNQLIIALNSGKLIVYDLENNDPFIFQRIEVENGQLSDTVSLLTVSTCGKYLVIADAKSNITVFKYTKDGYSFLVKLPKYQASPTALSVNSTTGCLVVAYADYKVWEYSLQNKHLTGLSKKLESTPGWKVRTHTIRSITFDSKQSIFLHDDSSIIVIVREVSGAKEVEKKLKKEQSMHNGFGEDVLQIRSISKYKHLVHLGNVAEDEFVAVEVNPLSILKNLPPAFAQKTFGSK</sequence>
<reference evidence="2 3" key="1">
    <citation type="submission" date="2024-05" db="EMBL/GenBank/DDBJ databases">
        <title>Genetic variation in Jamaican populations of the coffee berry borer (Hypothenemus hampei).</title>
        <authorList>
            <person name="Errbii M."/>
            <person name="Myrie A."/>
        </authorList>
    </citation>
    <scope>NUCLEOTIDE SEQUENCE [LARGE SCALE GENOMIC DNA]</scope>
    <source>
        <strain evidence="2">JA-Hopewell-2020-01-JO</strain>
        <tissue evidence="2">Whole body</tissue>
    </source>
</reference>
<dbReference type="Pfam" id="PF12894">
    <property type="entry name" value="ANAPC4_WD40"/>
    <property type="match status" value="1"/>
</dbReference>
<dbReference type="InterPro" id="IPR015943">
    <property type="entry name" value="WD40/YVTN_repeat-like_dom_sf"/>
</dbReference>
<gene>
    <name evidence="2" type="ORF">ABEB36_001261</name>
</gene>
<feature type="domain" description="Anaphase-promoting complex subunit 4-like WD40" evidence="1">
    <location>
        <begin position="114"/>
        <end position="194"/>
    </location>
</feature>
<dbReference type="InterPro" id="IPR036322">
    <property type="entry name" value="WD40_repeat_dom_sf"/>
</dbReference>
<dbReference type="InterPro" id="IPR001680">
    <property type="entry name" value="WD40_rpt"/>
</dbReference>